<dbReference type="EMBL" id="AAWS01000022">
    <property type="protein sequence ID" value="EAY27597.1"/>
    <property type="molecule type" value="Genomic_DNA"/>
</dbReference>
<evidence type="ECO:0000313" key="1">
    <source>
        <dbReference type="EMBL" id="EAY27597.1"/>
    </source>
</evidence>
<comment type="caution">
    <text evidence="1">The sequence shown here is derived from an EMBL/GenBank/DDBJ whole genome shotgun (WGS) entry which is preliminary data.</text>
</comment>
<keyword evidence="2" id="KW-1185">Reference proteome</keyword>
<sequence length="60" mass="7140">MIYFFSKLFTSYKKNENSTNEKISAKSIFNLLSSCNNSRHIPYASAKVERQWKRECSLHY</sequence>
<dbReference type="Proteomes" id="UP000004095">
    <property type="component" value="Unassembled WGS sequence"/>
</dbReference>
<name>A1ZPU2_MICM2</name>
<dbReference type="AlphaFoldDB" id="A1ZPU2"/>
<gene>
    <name evidence="1" type="ORF">M23134_02844</name>
</gene>
<organism evidence="1 2">
    <name type="scientific">Microscilla marina ATCC 23134</name>
    <dbReference type="NCBI Taxonomy" id="313606"/>
    <lineage>
        <taxon>Bacteria</taxon>
        <taxon>Pseudomonadati</taxon>
        <taxon>Bacteroidota</taxon>
        <taxon>Cytophagia</taxon>
        <taxon>Cytophagales</taxon>
        <taxon>Microscillaceae</taxon>
        <taxon>Microscilla</taxon>
    </lineage>
</organism>
<accession>A1ZPU2</accession>
<protein>
    <submittedName>
        <fullName evidence="1">Unique hypothetical</fullName>
    </submittedName>
</protein>
<evidence type="ECO:0000313" key="2">
    <source>
        <dbReference type="Proteomes" id="UP000004095"/>
    </source>
</evidence>
<proteinExistence type="predicted"/>
<reference evidence="1 2" key="1">
    <citation type="submission" date="2007-01" db="EMBL/GenBank/DDBJ databases">
        <authorList>
            <person name="Haygood M."/>
            <person name="Podell S."/>
            <person name="Anderson C."/>
            <person name="Hopkinson B."/>
            <person name="Roe K."/>
            <person name="Barbeau K."/>
            <person name="Gaasterland T."/>
            <person name="Ferriera S."/>
            <person name="Johnson J."/>
            <person name="Kravitz S."/>
            <person name="Beeson K."/>
            <person name="Sutton G."/>
            <person name="Rogers Y.-H."/>
            <person name="Friedman R."/>
            <person name="Frazier M."/>
            <person name="Venter J.C."/>
        </authorList>
    </citation>
    <scope>NUCLEOTIDE SEQUENCE [LARGE SCALE GENOMIC DNA]</scope>
    <source>
        <strain evidence="1 2">ATCC 23134</strain>
    </source>
</reference>